<evidence type="ECO:0000313" key="1">
    <source>
        <dbReference type="EMBL" id="EFX64369.1"/>
    </source>
</evidence>
<sequence>MGENSRLQFLSSPELGLEIKLTEQTELGLEIKLTEQNDRFKTQKVNYRLHKRQVVLNGAINLGLYQDALKRGLHLNFELLKNGKQINPKDIRQLPSLLLRGKSLEAFCHYTQKMERMEYSWKVQRTCKEFRVVMKKVVLEYFEKCCDQSFILASLMVVDFNYHSFIVIFNERDSVPPVLEKHGHLLLCREGRLGFPPDLLEKFSASPVGFEIPSKNVDIKEIEDDEIEGERGLRLPASFHRRLAIFPARWNVPNLKMALVKFPRKSALSFEVSCNTRKIREKGIGKERRPISDFVGKIAVLLQRRAWAANVDGGENLVIDGNMAFLAGRNAEVDVGGAHAAGGKKKKSNKRRKNLKRKFHTLFVPVLSMTEITQDTIFKPLTESLRVKPLPPQEDAPYAFGSAPVLV</sequence>
<accession>E9HV53</accession>
<gene>
    <name evidence="1" type="ORF">DAPPUDRAFT_118238</name>
</gene>
<proteinExistence type="predicted"/>
<protein>
    <submittedName>
        <fullName evidence="1">Uncharacterized protein</fullName>
    </submittedName>
</protein>
<organism evidence="1 2">
    <name type="scientific">Daphnia pulex</name>
    <name type="common">Water flea</name>
    <dbReference type="NCBI Taxonomy" id="6669"/>
    <lineage>
        <taxon>Eukaryota</taxon>
        <taxon>Metazoa</taxon>
        <taxon>Ecdysozoa</taxon>
        <taxon>Arthropoda</taxon>
        <taxon>Crustacea</taxon>
        <taxon>Branchiopoda</taxon>
        <taxon>Diplostraca</taxon>
        <taxon>Cladocera</taxon>
        <taxon>Anomopoda</taxon>
        <taxon>Daphniidae</taxon>
        <taxon>Daphnia</taxon>
    </lineage>
</organism>
<dbReference type="KEGG" id="dpx:DAPPUDRAFT_118238"/>
<name>E9HV53_DAPPU</name>
<dbReference type="EMBL" id="GL732839">
    <property type="protein sequence ID" value="EFX64369.1"/>
    <property type="molecule type" value="Genomic_DNA"/>
</dbReference>
<reference evidence="1 2" key="1">
    <citation type="journal article" date="2011" name="Science">
        <title>The ecoresponsive genome of Daphnia pulex.</title>
        <authorList>
            <person name="Colbourne J.K."/>
            <person name="Pfrender M.E."/>
            <person name="Gilbert D."/>
            <person name="Thomas W.K."/>
            <person name="Tucker A."/>
            <person name="Oakley T.H."/>
            <person name="Tokishita S."/>
            <person name="Aerts A."/>
            <person name="Arnold G.J."/>
            <person name="Basu M.K."/>
            <person name="Bauer D.J."/>
            <person name="Caceres C.E."/>
            <person name="Carmel L."/>
            <person name="Casola C."/>
            <person name="Choi J.H."/>
            <person name="Detter J.C."/>
            <person name="Dong Q."/>
            <person name="Dusheyko S."/>
            <person name="Eads B.D."/>
            <person name="Frohlich T."/>
            <person name="Geiler-Samerotte K.A."/>
            <person name="Gerlach D."/>
            <person name="Hatcher P."/>
            <person name="Jogdeo S."/>
            <person name="Krijgsveld J."/>
            <person name="Kriventseva E.V."/>
            <person name="Kultz D."/>
            <person name="Laforsch C."/>
            <person name="Lindquist E."/>
            <person name="Lopez J."/>
            <person name="Manak J.R."/>
            <person name="Muller J."/>
            <person name="Pangilinan J."/>
            <person name="Patwardhan R.P."/>
            <person name="Pitluck S."/>
            <person name="Pritham E.J."/>
            <person name="Rechtsteiner A."/>
            <person name="Rho M."/>
            <person name="Rogozin I.B."/>
            <person name="Sakarya O."/>
            <person name="Salamov A."/>
            <person name="Schaack S."/>
            <person name="Shapiro H."/>
            <person name="Shiga Y."/>
            <person name="Skalitzky C."/>
            <person name="Smith Z."/>
            <person name="Souvorov A."/>
            <person name="Sung W."/>
            <person name="Tang Z."/>
            <person name="Tsuchiya D."/>
            <person name="Tu H."/>
            <person name="Vos H."/>
            <person name="Wang M."/>
            <person name="Wolf Y.I."/>
            <person name="Yamagata H."/>
            <person name="Yamada T."/>
            <person name="Ye Y."/>
            <person name="Shaw J.R."/>
            <person name="Andrews J."/>
            <person name="Crease T.J."/>
            <person name="Tang H."/>
            <person name="Lucas S.M."/>
            <person name="Robertson H.M."/>
            <person name="Bork P."/>
            <person name="Koonin E.V."/>
            <person name="Zdobnov E.M."/>
            <person name="Grigoriev I.V."/>
            <person name="Lynch M."/>
            <person name="Boore J.L."/>
        </authorList>
    </citation>
    <scope>NUCLEOTIDE SEQUENCE [LARGE SCALE GENOMIC DNA]</scope>
</reference>
<dbReference type="OrthoDB" id="2017544at2759"/>
<dbReference type="InParanoid" id="E9HV53"/>
<dbReference type="AlphaFoldDB" id="E9HV53"/>
<dbReference type="HOGENOM" id="CLU_676638_0_0_1"/>
<dbReference type="Proteomes" id="UP000000305">
    <property type="component" value="Unassembled WGS sequence"/>
</dbReference>
<keyword evidence="2" id="KW-1185">Reference proteome</keyword>
<evidence type="ECO:0000313" key="2">
    <source>
        <dbReference type="Proteomes" id="UP000000305"/>
    </source>
</evidence>